<keyword evidence="1" id="KW-1133">Transmembrane helix</keyword>
<keyword evidence="1" id="KW-0472">Membrane</keyword>
<evidence type="ECO:0000256" key="1">
    <source>
        <dbReference type="SAM" id="Phobius"/>
    </source>
</evidence>
<dbReference type="Proteomes" id="UP001362999">
    <property type="component" value="Unassembled WGS sequence"/>
</dbReference>
<dbReference type="AlphaFoldDB" id="A0AAW0CAM8"/>
<evidence type="ECO:0000313" key="3">
    <source>
        <dbReference type="Proteomes" id="UP001362999"/>
    </source>
</evidence>
<proteinExistence type="predicted"/>
<name>A0AAW0CAM8_9AGAR</name>
<protein>
    <submittedName>
        <fullName evidence="2">Uncharacterized protein</fullName>
    </submittedName>
</protein>
<dbReference type="EMBL" id="JAWWNJ010000019">
    <property type="protein sequence ID" value="KAK7036204.1"/>
    <property type="molecule type" value="Genomic_DNA"/>
</dbReference>
<keyword evidence="3" id="KW-1185">Reference proteome</keyword>
<sequence>MPGLKCHALHEGSSYSNPVLLTGCRIALPGFVSDINNFIQALGLMFAESDDERTISLLTLPVVHQRGQCGTLSGDASPSSAYLRTVPSSLAAVSSACLRSRTAYDVEQPKIQNAEATHPADALVHHRSRPQAILFVSPGVRLEIPRSSNAATSIHIDLINANSHPSTSHPIPSVGVECAQAVCSLPGAELALGIQLMVSAEIRLAPDSALWADRALAAAAGLFPVIYVYDVILTFPSEVDFYGGKPRIRTLAMFVPLRYIPLLYQLAVVVALIYDEWTGDVRGSIFFNVGVDKSEFFLLQQSCSNFDAIVLALDSAFQMCYVSVISFRVKVISNWMIAVGIALLGYSPPILSIAVANPSAFARCRILSSSPTARVSQALNQPKVLFVPCMRSVFDACAALLLLWKFWQHWKMETLRRSALISFLITEEIKDIILIFGIMAMEAVFIQIPSARTHARNFIVPFVDSMTASLATRFILELHERGRLEKEDTLTIFKSSKSDSLRSSVGSSIPHVFEPDIASPLRKEAGSSMQFAPMLTHLQKTKPDVVDSTRTLNRAWYRIWSVDIDPPTYREREECSAFPSCRLP</sequence>
<reference evidence="2 3" key="1">
    <citation type="journal article" date="2024" name="J Genomics">
        <title>Draft genome sequencing and assembly of Favolaschia claudopus CIRM-BRFM 2984 isolated from oak limbs.</title>
        <authorList>
            <person name="Navarro D."/>
            <person name="Drula E."/>
            <person name="Chaduli D."/>
            <person name="Cazenave R."/>
            <person name="Ahrendt S."/>
            <person name="Wang J."/>
            <person name="Lipzen A."/>
            <person name="Daum C."/>
            <person name="Barry K."/>
            <person name="Grigoriev I.V."/>
            <person name="Favel A."/>
            <person name="Rosso M.N."/>
            <person name="Martin F."/>
        </authorList>
    </citation>
    <scope>NUCLEOTIDE SEQUENCE [LARGE SCALE GENOMIC DNA]</scope>
    <source>
        <strain evidence="2 3">CIRM-BRFM 2984</strain>
    </source>
</reference>
<feature type="transmembrane region" description="Helical" evidence="1">
    <location>
        <begin position="334"/>
        <end position="355"/>
    </location>
</feature>
<feature type="transmembrane region" description="Helical" evidence="1">
    <location>
        <begin position="215"/>
        <end position="235"/>
    </location>
</feature>
<comment type="caution">
    <text evidence="2">The sequence shown here is derived from an EMBL/GenBank/DDBJ whole genome shotgun (WGS) entry which is preliminary data.</text>
</comment>
<feature type="transmembrane region" description="Helical" evidence="1">
    <location>
        <begin position="256"/>
        <end position="274"/>
    </location>
</feature>
<gene>
    <name evidence="2" type="ORF">R3P38DRAFT_2771698</name>
</gene>
<keyword evidence="1" id="KW-0812">Transmembrane</keyword>
<accession>A0AAW0CAM8</accession>
<organism evidence="2 3">
    <name type="scientific">Favolaschia claudopus</name>
    <dbReference type="NCBI Taxonomy" id="2862362"/>
    <lineage>
        <taxon>Eukaryota</taxon>
        <taxon>Fungi</taxon>
        <taxon>Dikarya</taxon>
        <taxon>Basidiomycota</taxon>
        <taxon>Agaricomycotina</taxon>
        <taxon>Agaricomycetes</taxon>
        <taxon>Agaricomycetidae</taxon>
        <taxon>Agaricales</taxon>
        <taxon>Marasmiineae</taxon>
        <taxon>Mycenaceae</taxon>
        <taxon>Favolaschia</taxon>
    </lineage>
</organism>
<evidence type="ECO:0000313" key="2">
    <source>
        <dbReference type="EMBL" id="KAK7036204.1"/>
    </source>
</evidence>
<dbReference type="PROSITE" id="PS51257">
    <property type="entry name" value="PROKAR_LIPOPROTEIN"/>
    <property type="match status" value="1"/>
</dbReference>